<feature type="domain" description="6-phosphogluconate dehydrogenase NADP-binding" evidence="1">
    <location>
        <begin position="6"/>
        <end position="49"/>
    </location>
</feature>
<organism evidence="2 3">
    <name type="scientific">Algoriphagus zhangzhouensis</name>
    <dbReference type="NCBI Taxonomy" id="1073327"/>
    <lineage>
        <taxon>Bacteria</taxon>
        <taxon>Pseudomonadati</taxon>
        <taxon>Bacteroidota</taxon>
        <taxon>Cytophagia</taxon>
        <taxon>Cytophagales</taxon>
        <taxon>Cyclobacteriaceae</taxon>
        <taxon>Algoriphagus</taxon>
    </lineage>
</organism>
<protein>
    <submittedName>
        <fullName evidence="2">Nucleoside-diphosphate-sugar epimerase</fullName>
    </submittedName>
</protein>
<evidence type="ECO:0000313" key="3">
    <source>
        <dbReference type="Proteomes" id="UP000184609"/>
    </source>
</evidence>
<name>A0A1M7ZGH9_9BACT</name>
<evidence type="ECO:0000313" key="2">
    <source>
        <dbReference type="EMBL" id="SHO63942.1"/>
    </source>
</evidence>
<dbReference type="SUPFAM" id="SSF51735">
    <property type="entry name" value="NAD(P)-binding Rossmann-fold domains"/>
    <property type="match status" value="1"/>
</dbReference>
<dbReference type="InterPro" id="IPR036291">
    <property type="entry name" value="NAD(P)-bd_dom_sf"/>
</dbReference>
<dbReference type="EMBL" id="FRXN01000004">
    <property type="protein sequence ID" value="SHO63942.1"/>
    <property type="molecule type" value="Genomic_DNA"/>
</dbReference>
<proteinExistence type="predicted"/>
<dbReference type="STRING" id="1073327.SAMN04488108_3108"/>
<evidence type="ECO:0000259" key="1">
    <source>
        <dbReference type="Pfam" id="PF03446"/>
    </source>
</evidence>
<keyword evidence="3" id="KW-1185">Reference proteome</keyword>
<dbReference type="AlphaFoldDB" id="A0A1M7ZGH9"/>
<dbReference type="Proteomes" id="UP000184609">
    <property type="component" value="Unassembled WGS sequence"/>
</dbReference>
<dbReference type="InterPro" id="IPR006115">
    <property type="entry name" value="6PGDH_NADP-bd"/>
</dbReference>
<gene>
    <name evidence="2" type="ORF">SAMN04488108_3108</name>
</gene>
<dbReference type="OrthoDB" id="751203at2"/>
<sequence>MSKKSISIIGLGWIGLPLAKELIDSGYSVIGSTTTSQKTKELNEKGVPAIQFSLIPYPSGLDFQKLFQSQILVINVPPRTKSQGGEHFMEQMKFLLGLVENSKVEKIIFVSSSGVYPNDFKEAEYTEGDLITNETTGNSWLWKAENFWKEKFDGDLTIVRFGGLLGDERVPGKYFSDKENVTGHTPVNYIHRQDSTRLLQFIIEKDLWNQTINGIAPIHPLRKDVYEKNATDLGIDPPKSFASSKEGENRVISGNKIIELGFEFIFSNPLDFPYSL</sequence>
<reference evidence="3" key="1">
    <citation type="submission" date="2016-12" db="EMBL/GenBank/DDBJ databases">
        <authorList>
            <person name="Varghese N."/>
            <person name="Submissions S."/>
        </authorList>
    </citation>
    <scope>NUCLEOTIDE SEQUENCE [LARGE SCALE GENOMIC DNA]</scope>
    <source>
        <strain evidence="3">DSM 25035</strain>
    </source>
</reference>
<dbReference type="Pfam" id="PF03446">
    <property type="entry name" value="NAD_binding_2"/>
    <property type="match status" value="1"/>
</dbReference>
<dbReference type="Gene3D" id="3.40.50.720">
    <property type="entry name" value="NAD(P)-binding Rossmann-like Domain"/>
    <property type="match status" value="1"/>
</dbReference>
<dbReference type="RefSeq" id="WP_073572733.1">
    <property type="nucleotide sequence ID" value="NZ_FRXN01000004.1"/>
</dbReference>
<accession>A0A1M7ZGH9</accession>